<protein>
    <submittedName>
        <fullName evidence="2">Uncharacterized protein LOC113522897</fullName>
    </submittedName>
</protein>
<accession>A0A6J1X4E9</accession>
<dbReference type="InterPro" id="IPR042856">
    <property type="entry name" value="RSP14"/>
</dbReference>
<proteinExistence type="predicted"/>
<dbReference type="InterPro" id="IPR016024">
    <property type="entry name" value="ARM-type_fold"/>
</dbReference>
<dbReference type="InParanoid" id="A0A6J1X4E9"/>
<dbReference type="Gene3D" id="1.25.10.10">
    <property type="entry name" value="Leucine-rich Repeat Variant"/>
    <property type="match status" value="1"/>
</dbReference>
<name>A0A6J1X4E9_GALME</name>
<dbReference type="PANTHER" id="PTHR15599">
    <property type="entry name" value="RTDR1"/>
    <property type="match status" value="1"/>
</dbReference>
<dbReference type="GeneID" id="113522897"/>
<reference evidence="2" key="1">
    <citation type="submission" date="2025-08" db="UniProtKB">
        <authorList>
            <consortium name="RefSeq"/>
        </authorList>
    </citation>
    <scope>IDENTIFICATION</scope>
    <source>
        <tissue evidence="2">Whole larvae</tissue>
    </source>
</reference>
<sequence length="441" mass="51089">MFCPHKNSYLQLVCAVNPRIINKAVDQAMQREHFDPHTELPPAQRLESMQPSLYAPHVDITRAQLGFGRIGLRLINRALHSHDNLVQLQALHSVLDQVQISENAMFLINLQLVYRLIDLMLDQDPIIKKKVCLILSRLATYYQGRRRIMSRPVIVENLMRLIMRDRKEIRYAASYTLKTLARDRCACEVIMQNEQVVEDLLKMVKSDHTGIVVLHLATLTNLAEWDPTRALKANAFQIMLTLFENKDPRIVSGAMDCMSQLCKHDVGKVLADDYDLTFVLRRFLKSSQIEVIISATGLMCYTTLTTRSKWRAKESCNELTKLLVNLCCTPNLPLLQIRCMQVLINLCDSPDIRHHMKVYWEKKVKTINVRTHEEWDGTSETSSYGLETAHNYRTMCIEKVETIKNDFGDNAQVVNVHSYLRRIREVKEHLLQAINWKSYKN</sequence>
<dbReference type="PANTHER" id="PTHR15599:SF1">
    <property type="entry name" value="RADIAL SPOKE HEAD 14 HOMOLOG"/>
    <property type="match status" value="1"/>
</dbReference>
<dbReference type="Proteomes" id="UP001652740">
    <property type="component" value="Unplaced"/>
</dbReference>
<dbReference type="AlphaFoldDB" id="A0A6J1X4E9"/>
<organism evidence="1 2">
    <name type="scientific">Galleria mellonella</name>
    <name type="common">Greater wax moth</name>
    <dbReference type="NCBI Taxonomy" id="7137"/>
    <lineage>
        <taxon>Eukaryota</taxon>
        <taxon>Metazoa</taxon>
        <taxon>Ecdysozoa</taxon>
        <taxon>Arthropoda</taxon>
        <taxon>Hexapoda</taxon>
        <taxon>Insecta</taxon>
        <taxon>Pterygota</taxon>
        <taxon>Neoptera</taxon>
        <taxon>Endopterygota</taxon>
        <taxon>Lepidoptera</taxon>
        <taxon>Glossata</taxon>
        <taxon>Ditrysia</taxon>
        <taxon>Pyraloidea</taxon>
        <taxon>Pyralidae</taxon>
        <taxon>Galleriinae</taxon>
        <taxon>Galleria</taxon>
    </lineage>
</organism>
<dbReference type="RefSeq" id="XP_026764539.2">
    <property type="nucleotide sequence ID" value="XM_026908738.3"/>
</dbReference>
<dbReference type="InterPro" id="IPR011989">
    <property type="entry name" value="ARM-like"/>
</dbReference>
<keyword evidence="1" id="KW-1185">Reference proteome</keyword>
<gene>
    <name evidence="2" type="primary">LOC113522897</name>
</gene>
<evidence type="ECO:0000313" key="1">
    <source>
        <dbReference type="Proteomes" id="UP001652740"/>
    </source>
</evidence>
<evidence type="ECO:0000313" key="2">
    <source>
        <dbReference type="RefSeq" id="XP_026764539.2"/>
    </source>
</evidence>
<dbReference type="SUPFAM" id="SSF48371">
    <property type="entry name" value="ARM repeat"/>
    <property type="match status" value="1"/>
</dbReference>
<dbReference type="KEGG" id="gmw:113522897"/>